<evidence type="ECO:0000256" key="3">
    <source>
        <dbReference type="ARBA" id="ARBA00023212"/>
    </source>
</evidence>
<feature type="domain" description="Right handed beta helix" evidence="4">
    <location>
        <begin position="573"/>
        <end position="692"/>
    </location>
</feature>
<keyword evidence="2" id="KW-0963">Cytoplasm</keyword>
<dbReference type="SUPFAM" id="SSF51126">
    <property type="entry name" value="Pectin lyase-like"/>
    <property type="match status" value="1"/>
</dbReference>
<dbReference type="InterPro" id="IPR011050">
    <property type="entry name" value="Pectin_lyase_fold/virulence"/>
</dbReference>
<dbReference type="InterPro" id="IPR012334">
    <property type="entry name" value="Pectin_lyas_fold"/>
</dbReference>
<evidence type="ECO:0000259" key="4">
    <source>
        <dbReference type="Pfam" id="PF13229"/>
    </source>
</evidence>
<comment type="subcellular location">
    <subcellularLocation>
        <location evidence="1">Cytoplasm</location>
        <location evidence="1">Cytoskeleton</location>
        <location evidence="1">Spindle</location>
    </subcellularLocation>
</comment>
<proteinExistence type="predicted"/>
<dbReference type="InterPro" id="IPR045140">
    <property type="entry name" value="SHCBP1-like"/>
</dbReference>
<dbReference type="InterPro" id="IPR039448">
    <property type="entry name" value="Beta_helix"/>
</dbReference>
<dbReference type="InterPro" id="IPR057508">
    <property type="entry name" value="SHCBP-like_N"/>
</dbReference>
<evidence type="ECO:0000259" key="5">
    <source>
        <dbReference type="Pfam" id="PF23762"/>
    </source>
</evidence>
<dbReference type="InterPro" id="IPR006626">
    <property type="entry name" value="PbH1"/>
</dbReference>
<dbReference type="GO" id="GO:0005819">
    <property type="term" value="C:spindle"/>
    <property type="evidence" value="ECO:0007669"/>
    <property type="project" value="UniProtKB-SubCell"/>
</dbReference>
<evidence type="ECO:0000256" key="2">
    <source>
        <dbReference type="ARBA" id="ARBA00022490"/>
    </source>
</evidence>
<reference evidence="6" key="1">
    <citation type="submission" date="2020-11" db="EMBL/GenBank/DDBJ databases">
        <authorList>
            <person name="Whiteford S."/>
        </authorList>
    </citation>
    <scope>NUCLEOTIDE SEQUENCE</scope>
</reference>
<keyword evidence="7" id="KW-1185">Reference proteome</keyword>
<name>A0A8S4FGD6_PLUXY</name>
<dbReference type="Pfam" id="PF23762">
    <property type="entry name" value="SHCBP_N"/>
    <property type="match status" value="1"/>
</dbReference>
<gene>
    <name evidence="6" type="ORF">PLXY2_LOCUS8536</name>
</gene>
<organism evidence="6 7">
    <name type="scientific">Plutella xylostella</name>
    <name type="common">Diamondback moth</name>
    <name type="synonym">Plutella maculipennis</name>
    <dbReference type="NCBI Taxonomy" id="51655"/>
    <lineage>
        <taxon>Eukaryota</taxon>
        <taxon>Metazoa</taxon>
        <taxon>Ecdysozoa</taxon>
        <taxon>Arthropoda</taxon>
        <taxon>Hexapoda</taxon>
        <taxon>Insecta</taxon>
        <taxon>Pterygota</taxon>
        <taxon>Neoptera</taxon>
        <taxon>Endopterygota</taxon>
        <taxon>Lepidoptera</taxon>
        <taxon>Glossata</taxon>
        <taxon>Ditrysia</taxon>
        <taxon>Yponomeutoidea</taxon>
        <taxon>Plutellidae</taxon>
        <taxon>Plutella</taxon>
    </lineage>
</organism>
<evidence type="ECO:0000256" key="1">
    <source>
        <dbReference type="ARBA" id="ARBA00004186"/>
    </source>
</evidence>
<dbReference type="GO" id="GO:0007112">
    <property type="term" value="P:male meiosis cytokinesis"/>
    <property type="evidence" value="ECO:0007669"/>
    <property type="project" value="TreeGrafter"/>
</dbReference>
<sequence length="809" mass="91055">MIKPKHFQNQQQLSLTTHETPVKMPAVYTFTRSENEILQDLVRVFSSSRGSAREAWGLQAELLVEPVGWDALWKLSKEFCKKFEARFPCIAYVTVTSVDFENLSANVDVMSVQHESVSLPEEVQDVPLIELWPTEKQREICINAAVTAEFIDLLRFYYNNIWMPWDDQDEKVLLPKTIEERMQLWSDLHNGTIPSCMARQVILLRNSAINAHEKLRQLDSSLCEVDLDDDDDDSLLPPNYISLCAEMNAKLDGLMSKWTLYENPLIREQYMAKMKKKWEQNRSKRNVVALWEGGSIFEFEEISQFLRTKVSSEQTLSVRSSAEDALAVEPEDLVVCSKQYEIPEVPLADISICSFNGSTLLADDTRSCLLMLSGACRLRDLALRCARVNTALAVRGAARVSNCMLSDQPDSCQKTRRFKIGVYISREAFIAYGVLQGSILRPALFIIYINDARSCLLMLSGACRLRDLALRCACVNTALAVRGAARVSNCMLSDQPDSCQKTRRLKIGVYISREALTAYGVPQGSILGPALFLIYINDTRSCLLMLSGACRLRDLALRCARVNTALAVRGAARVSNCMLSDQPDSCQSDFAQGIVAMSGANMIIEDCTFENFYSGIVVHKGAQIELRNCVIKKCGVGIQMYSGAQVTLTNTTVAECTEQCIRCEVDGATDRSKSNTIEGLNIKSLCTIGSGDLQKEILVVQQDNNLILHLKPENGIALPNFEDFTNESANLVQTVDATEFNFKWQQKTFSTWELSRYSDIHNCISDTELEYHEIIKDSSIEASKVFTYIHEDNYLPTPKTENLRKIRWF</sequence>
<dbReference type="Pfam" id="PF13229">
    <property type="entry name" value="Beta_helix"/>
    <property type="match status" value="1"/>
</dbReference>
<protein>
    <submittedName>
        <fullName evidence="6">(diamondback moth) hypothetical protein</fullName>
    </submittedName>
</protein>
<dbReference type="EMBL" id="CAJHNJ030000032">
    <property type="protein sequence ID" value="CAG9126132.1"/>
    <property type="molecule type" value="Genomic_DNA"/>
</dbReference>
<accession>A0A8S4FGD6</accession>
<evidence type="ECO:0000313" key="6">
    <source>
        <dbReference type="EMBL" id="CAG9126132.1"/>
    </source>
</evidence>
<dbReference type="PANTHER" id="PTHR14695:SF4">
    <property type="entry name" value="PROTEIN NESSUN DORMA"/>
    <property type="match status" value="1"/>
</dbReference>
<feature type="domain" description="SHC SH2" evidence="5">
    <location>
        <begin position="51"/>
        <end position="267"/>
    </location>
</feature>
<evidence type="ECO:0000313" key="7">
    <source>
        <dbReference type="Proteomes" id="UP000653454"/>
    </source>
</evidence>
<dbReference type="GO" id="GO:0007283">
    <property type="term" value="P:spermatogenesis"/>
    <property type="evidence" value="ECO:0007669"/>
    <property type="project" value="TreeGrafter"/>
</dbReference>
<keyword evidence="3" id="KW-0206">Cytoskeleton</keyword>
<dbReference type="Gene3D" id="2.160.20.10">
    <property type="entry name" value="Single-stranded right-handed beta-helix, Pectin lyase-like"/>
    <property type="match status" value="1"/>
</dbReference>
<dbReference type="AlphaFoldDB" id="A0A8S4FGD6"/>
<dbReference type="PANTHER" id="PTHR14695">
    <property type="entry name" value="SHC SH2-DOMAIN BINDING PROTEIN 1-RELATED"/>
    <property type="match status" value="1"/>
</dbReference>
<dbReference type="Proteomes" id="UP000653454">
    <property type="component" value="Unassembled WGS sequence"/>
</dbReference>
<dbReference type="SMART" id="SM00710">
    <property type="entry name" value="PbH1"/>
    <property type="match status" value="4"/>
</dbReference>
<comment type="caution">
    <text evidence="6">The sequence shown here is derived from an EMBL/GenBank/DDBJ whole genome shotgun (WGS) entry which is preliminary data.</text>
</comment>